<proteinExistence type="predicted"/>
<sequence>MTIFYEKYVGFYELQICTLEGRIVMISHIADSYNWGLSAIFYQFKQRQVRWKLKLLNCICMQ</sequence>
<reference evidence="1" key="1">
    <citation type="submission" date="2020-08" db="EMBL/GenBank/DDBJ databases">
        <title>Spodoptera exigua strain:BAW_Kor-Di-RS1 Genome sequencing and assembly.</title>
        <authorList>
            <person name="Kim J."/>
            <person name="Nam H.Y."/>
            <person name="Kwon M."/>
            <person name="Choi J.H."/>
            <person name="Cho S.R."/>
            <person name="Kim G.-H."/>
        </authorList>
    </citation>
    <scope>NUCLEOTIDE SEQUENCE</scope>
    <source>
        <strain evidence="1">BAW_Kor-Di-RS1</strain>
        <tissue evidence="1">Whole-body</tissue>
    </source>
</reference>
<name>A0A835GHU2_SPOEX</name>
<dbReference type="EMBL" id="JACKWZ010000100">
    <property type="protein sequence ID" value="KAF9415864.1"/>
    <property type="molecule type" value="Genomic_DNA"/>
</dbReference>
<dbReference type="Proteomes" id="UP000648187">
    <property type="component" value="Unassembled WGS sequence"/>
</dbReference>
<comment type="caution">
    <text evidence="1">The sequence shown here is derived from an EMBL/GenBank/DDBJ whole genome shotgun (WGS) entry which is preliminary data.</text>
</comment>
<gene>
    <name evidence="1" type="ORF">HW555_006616</name>
</gene>
<evidence type="ECO:0000313" key="2">
    <source>
        <dbReference type="Proteomes" id="UP000648187"/>
    </source>
</evidence>
<accession>A0A835GHU2</accession>
<protein>
    <submittedName>
        <fullName evidence="1">Uncharacterized protein</fullName>
    </submittedName>
</protein>
<dbReference type="AlphaFoldDB" id="A0A835GHU2"/>
<organism evidence="1 2">
    <name type="scientific">Spodoptera exigua</name>
    <name type="common">Beet armyworm</name>
    <name type="synonym">Noctua fulgens</name>
    <dbReference type="NCBI Taxonomy" id="7107"/>
    <lineage>
        <taxon>Eukaryota</taxon>
        <taxon>Metazoa</taxon>
        <taxon>Ecdysozoa</taxon>
        <taxon>Arthropoda</taxon>
        <taxon>Hexapoda</taxon>
        <taxon>Insecta</taxon>
        <taxon>Pterygota</taxon>
        <taxon>Neoptera</taxon>
        <taxon>Endopterygota</taxon>
        <taxon>Lepidoptera</taxon>
        <taxon>Glossata</taxon>
        <taxon>Ditrysia</taxon>
        <taxon>Noctuoidea</taxon>
        <taxon>Noctuidae</taxon>
        <taxon>Amphipyrinae</taxon>
        <taxon>Spodoptera</taxon>
    </lineage>
</organism>
<evidence type="ECO:0000313" key="1">
    <source>
        <dbReference type="EMBL" id="KAF9415864.1"/>
    </source>
</evidence>
<keyword evidence="2" id="KW-1185">Reference proteome</keyword>